<keyword evidence="3" id="KW-1185">Reference proteome</keyword>
<dbReference type="AlphaFoldDB" id="A0AA36EI01"/>
<feature type="region of interest" description="Disordered" evidence="1">
    <location>
        <begin position="152"/>
        <end position="179"/>
    </location>
</feature>
<dbReference type="EMBL" id="OX465084">
    <property type="protein sequence ID" value="CAI9296769.1"/>
    <property type="molecule type" value="Genomic_DNA"/>
</dbReference>
<feature type="region of interest" description="Disordered" evidence="1">
    <location>
        <begin position="83"/>
        <end position="126"/>
    </location>
</feature>
<accession>A0AA36EI01</accession>
<sequence length="179" mass="20571">MIHNTLSAYESKVHNTFLDLEESNILRLYMSDAIIDISKAREAFEAKEAAPSVADLSSKVIKEREPYNSRVYNVIKRFQSQWPKVEDPNMKDAKDDASVSPRNRIPQHDNQTESNSKVNKYNSDEEDAISNKWKPELAWLTKALEPTLQLCRWPLPTGDENSKNEEGKPAEQECLLKLH</sequence>
<evidence type="ECO:0000313" key="2">
    <source>
        <dbReference type="EMBL" id="CAI9296769.1"/>
    </source>
</evidence>
<organism evidence="2 3">
    <name type="scientific">Lactuca saligna</name>
    <name type="common">Willowleaf lettuce</name>
    <dbReference type="NCBI Taxonomy" id="75948"/>
    <lineage>
        <taxon>Eukaryota</taxon>
        <taxon>Viridiplantae</taxon>
        <taxon>Streptophyta</taxon>
        <taxon>Embryophyta</taxon>
        <taxon>Tracheophyta</taxon>
        <taxon>Spermatophyta</taxon>
        <taxon>Magnoliopsida</taxon>
        <taxon>eudicotyledons</taxon>
        <taxon>Gunneridae</taxon>
        <taxon>Pentapetalae</taxon>
        <taxon>asterids</taxon>
        <taxon>campanulids</taxon>
        <taxon>Asterales</taxon>
        <taxon>Asteraceae</taxon>
        <taxon>Cichorioideae</taxon>
        <taxon>Cichorieae</taxon>
        <taxon>Lactucinae</taxon>
        <taxon>Lactuca</taxon>
    </lineage>
</organism>
<evidence type="ECO:0000256" key="1">
    <source>
        <dbReference type="SAM" id="MobiDB-lite"/>
    </source>
</evidence>
<feature type="compositionally biased region" description="Polar residues" evidence="1">
    <location>
        <begin position="112"/>
        <end position="121"/>
    </location>
</feature>
<feature type="compositionally biased region" description="Basic and acidic residues" evidence="1">
    <location>
        <begin position="84"/>
        <end position="97"/>
    </location>
</feature>
<name>A0AA36EI01_LACSI</name>
<feature type="compositionally biased region" description="Basic and acidic residues" evidence="1">
    <location>
        <begin position="160"/>
        <end position="179"/>
    </location>
</feature>
<evidence type="ECO:0008006" key="4">
    <source>
        <dbReference type="Google" id="ProtNLM"/>
    </source>
</evidence>
<reference evidence="2" key="1">
    <citation type="submission" date="2023-04" db="EMBL/GenBank/DDBJ databases">
        <authorList>
            <person name="Vijverberg K."/>
            <person name="Xiong W."/>
            <person name="Schranz E."/>
        </authorList>
    </citation>
    <scope>NUCLEOTIDE SEQUENCE</scope>
</reference>
<proteinExistence type="predicted"/>
<evidence type="ECO:0000313" key="3">
    <source>
        <dbReference type="Proteomes" id="UP001177003"/>
    </source>
</evidence>
<dbReference type="Proteomes" id="UP001177003">
    <property type="component" value="Chromosome 8"/>
</dbReference>
<gene>
    <name evidence="2" type="ORF">LSALG_LOCUS35617</name>
</gene>
<protein>
    <recommendedName>
        <fullName evidence="4">Exocyst complex component SEC5</fullName>
    </recommendedName>
</protein>